<proteinExistence type="predicted"/>
<dbReference type="HOGENOM" id="CLU_154736_1_0_1"/>
<dbReference type="AlphaFoldDB" id="C4JFI7"/>
<dbReference type="EMBL" id="CH476615">
    <property type="protein sequence ID" value="EEP76152.1"/>
    <property type="molecule type" value="Genomic_DNA"/>
</dbReference>
<dbReference type="OrthoDB" id="3359339at2759"/>
<dbReference type="InParanoid" id="C4JFI7"/>
<organism evidence="2 3">
    <name type="scientific">Uncinocarpus reesii (strain UAMH 1704)</name>
    <dbReference type="NCBI Taxonomy" id="336963"/>
    <lineage>
        <taxon>Eukaryota</taxon>
        <taxon>Fungi</taxon>
        <taxon>Dikarya</taxon>
        <taxon>Ascomycota</taxon>
        <taxon>Pezizomycotina</taxon>
        <taxon>Eurotiomycetes</taxon>
        <taxon>Eurotiomycetidae</taxon>
        <taxon>Onygenales</taxon>
        <taxon>Onygenaceae</taxon>
        <taxon>Uncinocarpus</taxon>
    </lineage>
</organism>
<protein>
    <submittedName>
        <fullName evidence="2">Uncharacterized protein</fullName>
    </submittedName>
</protein>
<dbReference type="GeneID" id="8441822"/>
<feature type="region of interest" description="Disordered" evidence="1">
    <location>
        <begin position="1"/>
        <end position="109"/>
    </location>
</feature>
<feature type="compositionally biased region" description="Basic and acidic residues" evidence="1">
    <location>
        <begin position="63"/>
        <end position="109"/>
    </location>
</feature>
<dbReference type="OMA" id="MSAEYKG"/>
<accession>C4JFI7</accession>
<dbReference type="eggNOG" id="ENOG502SCA2">
    <property type="taxonomic scope" value="Eukaryota"/>
</dbReference>
<evidence type="ECO:0000313" key="2">
    <source>
        <dbReference type="EMBL" id="EEP76152.1"/>
    </source>
</evidence>
<evidence type="ECO:0000313" key="3">
    <source>
        <dbReference type="Proteomes" id="UP000002058"/>
    </source>
</evidence>
<dbReference type="KEGG" id="ure:UREG_01001"/>
<evidence type="ECO:0000256" key="1">
    <source>
        <dbReference type="SAM" id="MobiDB-lite"/>
    </source>
</evidence>
<keyword evidence="3" id="KW-1185">Reference proteome</keyword>
<dbReference type="Proteomes" id="UP000002058">
    <property type="component" value="Unassembled WGS sequence"/>
</dbReference>
<feature type="compositionally biased region" description="Basic and acidic residues" evidence="1">
    <location>
        <begin position="1"/>
        <end position="12"/>
    </location>
</feature>
<reference evidence="3" key="1">
    <citation type="journal article" date="2009" name="Genome Res.">
        <title>Comparative genomic analyses of the human fungal pathogens Coccidioides and their relatives.</title>
        <authorList>
            <person name="Sharpton T.J."/>
            <person name="Stajich J.E."/>
            <person name="Rounsley S.D."/>
            <person name="Gardner M.J."/>
            <person name="Wortman J.R."/>
            <person name="Jordar V.S."/>
            <person name="Maiti R."/>
            <person name="Kodira C.D."/>
            <person name="Neafsey D.E."/>
            <person name="Zeng Q."/>
            <person name="Hung C.-Y."/>
            <person name="McMahan C."/>
            <person name="Muszewska A."/>
            <person name="Grynberg M."/>
            <person name="Mandel M.A."/>
            <person name="Kellner E.M."/>
            <person name="Barker B.M."/>
            <person name="Galgiani J.N."/>
            <person name="Orbach M.J."/>
            <person name="Kirkland T.N."/>
            <person name="Cole G.T."/>
            <person name="Henn M.R."/>
            <person name="Birren B.W."/>
            <person name="Taylor J.W."/>
        </authorList>
    </citation>
    <scope>NUCLEOTIDE SEQUENCE [LARGE SCALE GENOMIC DNA]</scope>
    <source>
        <strain evidence="3">UAMH 1704</strain>
    </source>
</reference>
<name>C4JFI7_UNCRE</name>
<dbReference type="RefSeq" id="XP_002541485.1">
    <property type="nucleotide sequence ID" value="XM_002541439.1"/>
</dbReference>
<gene>
    <name evidence="2" type="ORF">UREG_01001</name>
</gene>
<sequence length="109" mass="11709">MSNLAKEAERDLNSYQAKQGVGPKSTSIKADESGVNADVERRFPGSEVKYGSAATTGTGDNRPIPEEEGGRYDDRGRLSKAKHFEGPGGPEDKMHIESKESPGARDTLT</sequence>
<dbReference type="VEuPathDB" id="FungiDB:UREG_01001"/>